<dbReference type="OrthoDB" id="9046151at2"/>
<gene>
    <name evidence="3" type="ORF">BBK14_22050</name>
</gene>
<accession>A0A1S1PVS5</accession>
<dbReference type="GO" id="GO:0015833">
    <property type="term" value="P:peptide transport"/>
    <property type="evidence" value="ECO:0007669"/>
    <property type="project" value="TreeGrafter"/>
</dbReference>
<dbReference type="Pfam" id="PF00496">
    <property type="entry name" value="SBP_bac_5"/>
    <property type="match status" value="1"/>
</dbReference>
<dbReference type="EMBL" id="MAXA01000230">
    <property type="protein sequence ID" value="OHV25416.1"/>
    <property type="molecule type" value="Genomic_DNA"/>
</dbReference>
<protein>
    <submittedName>
        <fullName evidence="3">ABC transporter substrate-binding protein</fullName>
    </submittedName>
</protein>
<comment type="caution">
    <text evidence="3">The sequence shown here is derived from an EMBL/GenBank/DDBJ whole genome shotgun (WGS) entry which is preliminary data.</text>
</comment>
<proteinExistence type="predicted"/>
<evidence type="ECO:0000256" key="1">
    <source>
        <dbReference type="SAM" id="SignalP"/>
    </source>
</evidence>
<dbReference type="Proteomes" id="UP000179769">
    <property type="component" value="Unassembled WGS sequence"/>
</dbReference>
<evidence type="ECO:0000313" key="4">
    <source>
        <dbReference type="Proteomes" id="UP000179769"/>
    </source>
</evidence>
<dbReference type="CDD" id="cd08492">
    <property type="entry name" value="PBP2_NikA_DppA_OppA_like_15"/>
    <property type="match status" value="1"/>
</dbReference>
<dbReference type="InterPro" id="IPR000914">
    <property type="entry name" value="SBP_5_dom"/>
</dbReference>
<evidence type="ECO:0000259" key="2">
    <source>
        <dbReference type="Pfam" id="PF00496"/>
    </source>
</evidence>
<reference evidence="4" key="1">
    <citation type="submission" date="2016-07" db="EMBL/GenBank/DDBJ databases">
        <title>Frankia sp. NRRL B-16219 Genome sequencing.</title>
        <authorList>
            <person name="Ghodhbane-Gtari F."/>
            <person name="Swanson E."/>
            <person name="Gueddou A."/>
            <person name="Louati M."/>
            <person name="Nouioui I."/>
            <person name="Hezbri K."/>
            <person name="Abebe-Akele F."/>
            <person name="Simpson S."/>
            <person name="Morris K."/>
            <person name="Thomas K."/>
            <person name="Gtari M."/>
            <person name="Tisa L.S."/>
        </authorList>
    </citation>
    <scope>NUCLEOTIDE SEQUENCE [LARGE SCALE GENOMIC DNA]</scope>
    <source>
        <strain evidence="4">NRRL B-16219</strain>
    </source>
</reference>
<dbReference type="PANTHER" id="PTHR30290:SF65">
    <property type="entry name" value="MONOACYL PHOSPHATIDYLINOSITOL TETRAMANNOSIDE-BINDING PROTEIN LPQW-RELATED"/>
    <property type="match status" value="1"/>
</dbReference>
<dbReference type="InterPro" id="IPR039424">
    <property type="entry name" value="SBP_5"/>
</dbReference>
<evidence type="ECO:0000313" key="3">
    <source>
        <dbReference type="EMBL" id="OHV25416.1"/>
    </source>
</evidence>
<dbReference type="AlphaFoldDB" id="A0A1S1PVS5"/>
<name>A0A1S1PVS5_9ACTN</name>
<dbReference type="PIRSF" id="PIRSF002741">
    <property type="entry name" value="MppA"/>
    <property type="match status" value="1"/>
</dbReference>
<keyword evidence="1" id="KW-0732">Signal</keyword>
<sequence length="556" mass="59101">MSRTIRPRRPARLARTSRLLSAFALVPALALGLAACGDDGDDAGGEAASPTSGGTLTIALSSDPVSIYPRAVSPIVRDVARPVVDSLLALDPKTRQPVPWLAEKYEANADATEYTFRLRAGVTFSDGTPLTAEVVKRNFDDILANAAKSTGSAALSTLKTSGYTGTDAVDELTVVQHFGAAFPAWPVALANTGFGILAPATLDLPYEQRFNKVVGSGPFVLTSYTKNSEVVLSRRDGYRWAPRYRSRTGDAYLDKVVYRIIAEPSVRAGALQNGQVQVSTSLNPADIEAAGSAGATVITQPLPRNTEALVVTGADRTPLNELPVRQAIVRAVDTGAIRDSLLHPSFKLPTSVLTSTVIGWADQSAHLKTDVDEANRLLDGAGWRRGGDGGIREKDGRKLTVVFGWIDRGNPWDQGLVELLKAQLTEVGIDLQPRLDTAAAAVEALGKHDQYDLFLAGVAGGVDPDNGLRGSFANAAPNIYNVQDTALQPLLQQQAVTTDPDKRAGILADVQERIAEQGLAVPLVEDTAVVGVGADVHDFALDFDSRIPPLFDVWVS</sequence>
<dbReference type="PANTHER" id="PTHR30290">
    <property type="entry name" value="PERIPLASMIC BINDING COMPONENT OF ABC TRANSPORTER"/>
    <property type="match status" value="1"/>
</dbReference>
<dbReference type="GO" id="GO:1904680">
    <property type="term" value="F:peptide transmembrane transporter activity"/>
    <property type="evidence" value="ECO:0007669"/>
    <property type="project" value="TreeGrafter"/>
</dbReference>
<dbReference type="RefSeq" id="WP_071065281.1">
    <property type="nucleotide sequence ID" value="NZ_MAXA01000230.1"/>
</dbReference>
<dbReference type="Gene3D" id="3.40.190.10">
    <property type="entry name" value="Periplasmic binding protein-like II"/>
    <property type="match status" value="1"/>
</dbReference>
<dbReference type="SUPFAM" id="SSF53850">
    <property type="entry name" value="Periplasmic binding protein-like II"/>
    <property type="match status" value="1"/>
</dbReference>
<dbReference type="GO" id="GO:0043190">
    <property type="term" value="C:ATP-binding cassette (ABC) transporter complex"/>
    <property type="evidence" value="ECO:0007669"/>
    <property type="project" value="InterPro"/>
</dbReference>
<organism evidence="3 4">
    <name type="scientific">Parafrankia soli</name>
    <dbReference type="NCBI Taxonomy" id="2599596"/>
    <lineage>
        <taxon>Bacteria</taxon>
        <taxon>Bacillati</taxon>
        <taxon>Actinomycetota</taxon>
        <taxon>Actinomycetes</taxon>
        <taxon>Frankiales</taxon>
        <taxon>Frankiaceae</taxon>
        <taxon>Parafrankia</taxon>
    </lineage>
</organism>
<feature type="signal peptide" evidence="1">
    <location>
        <begin position="1"/>
        <end position="30"/>
    </location>
</feature>
<feature type="domain" description="Solute-binding protein family 5" evidence="2">
    <location>
        <begin position="96"/>
        <end position="472"/>
    </location>
</feature>
<feature type="chain" id="PRO_5010211178" evidence="1">
    <location>
        <begin position="31"/>
        <end position="556"/>
    </location>
</feature>
<keyword evidence="4" id="KW-1185">Reference proteome</keyword>
<dbReference type="Gene3D" id="3.10.105.10">
    <property type="entry name" value="Dipeptide-binding Protein, Domain 3"/>
    <property type="match status" value="1"/>
</dbReference>
<dbReference type="GO" id="GO:0042597">
    <property type="term" value="C:periplasmic space"/>
    <property type="evidence" value="ECO:0007669"/>
    <property type="project" value="UniProtKB-ARBA"/>
</dbReference>
<dbReference type="InterPro" id="IPR030678">
    <property type="entry name" value="Peptide/Ni-bd"/>
</dbReference>